<evidence type="ECO:0000259" key="1">
    <source>
        <dbReference type="Pfam" id="PF00557"/>
    </source>
</evidence>
<dbReference type="EMBL" id="JAWDJX010000018">
    <property type="protein sequence ID" value="KAK3052927.1"/>
    <property type="molecule type" value="Genomic_DNA"/>
</dbReference>
<dbReference type="PANTHER" id="PTHR46112:SF2">
    <property type="entry name" value="XAA-PRO AMINOPEPTIDASE P-RELATED"/>
    <property type="match status" value="1"/>
</dbReference>
<dbReference type="InterPro" id="IPR000994">
    <property type="entry name" value="Pept_M24"/>
</dbReference>
<protein>
    <recommendedName>
        <fullName evidence="1">Peptidase M24 domain-containing protein</fullName>
    </recommendedName>
</protein>
<name>A0AAJ0G873_9PEZI</name>
<dbReference type="Gene3D" id="3.90.230.10">
    <property type="entry name" value="Creatinase/methionine aminopeptidase superfamily"/>
    <property type="match status" value="1"/>
</dbReference>
<dbReference type="Proteomes" id="UP001271007">
    <property type="component" value="Unassembled WGS sequence"/>
</dbReference>
<sequence length="234" mass="26683">MSTTTTVTEESQREASLLEAQSKAAALFDEIQQNLVRPGVLESTLSKEIHELGTKRYGVRTNWHKQVVRSGPNTLQPYAESPPDRTIQEDDILFVDLGPVFEAWEADFGRTYVLGNDPIKQKLRDDLEPIWNEAKRRFDADAEMTGEQLYAIVGELAKNAGWEFGNIHAGHIVGDFPHERIPNDKISLYITPGNDTKMRHLDKKGHKRQWILEVHLVDHERQIGAFMEQLLTVD</sequence>
<evidence type="ECO:0000313" key="3">
    <source>
        <dbReference type="Proteomes" id="UP001271007"/>
    </source>
</evidence>
<dbReference type="InterPro" id="IPR050659">
    <property type="entry name" value="Peptidase_M24B"/>
</dbReference>
<dbReference type="Pfam" id="PF00557">
    <property type="entry name" value="Peptidase_M24"/>
    <property type="match status" value="1"/>
</dbReference>
<dbReference type="SUPFAM" id="SSF55920">
    <property type="entry name" value="Creatinase/aminopeptidase"/>
    <property type="match status" value="1"/>
</dbReference>
<comment type="caution">
    <text evidence="2">The sequence shown here is derived from an EMBL/GenBank/DDBJ whole genome shotgun (WGS) entry which is preliminary data.</text>
</comment>
<accession>A0AAJ0G873</accession>
<feature type="domain" description="Peptidase M24" evidence="1">
    <location>
        <begin position="17"/>
        <end position="197"/>
    </location>
</feature>
<dbReference type="CDD" id="cd01066">
    <property type="entry name" value="APP_MetAP"/>
    <property type="match status" value="1"/>
</dbReference>
<reference evidence="2" key="1">
    <citation type="submission" date="2023-04" db="EMBL/GenBank/DDBJ databases">
        <title>Black Yeasts Isolated from many extreme environments.</title>
        <authorList>
            <person name="Coleine C."/>
            <person name="Stajich J.E."/>
            <person name="Selbmann L."/>
        </authorList>
    </citation>
    <scope>NUCLEOTIDE SEQUENCE</scope>
    <source>
        <strain evidence="2">CCFEE 5312</strain>
    </source>
</reference>
<gene>
    <name evidence="2" type="ORF">LTR09_005991</name>
</gene>
<dbReference type="InterPro" id="IPR036005">
    <property type="entry name" value="Creatinase/aminopeptidase-like"/>
</dbReference>
<evidence type="ECO:0000313" key="2">
    <source>
        <dbReference type="EMBL" id="KAK3052927.1"/>
    </source>
</evidence>
<proteinExistence type="predicted"/>
<keyword evidence="3" id="KW-1185">Reference proteome</keyword>
<organism evidence="2 3">
    <name type="scientific">Extremus antarcticus</name>
    <dbReference type="NCBI Taxonomy" id="702011"/>
    <lineage>
        <taxon>Eukaryota</taxon>
        <taxon>Fungi</taxon>
        <taxon>Dikarya</taxon>
        <taxon>Ascomycota</taxon>
        <taxon>Pezizomycotina</taxon>
        <taxon>Dothideomycetes</taxon>
        <taxon>Dothideomycetidae</taxon>
        <taxon>Mycosphaerellales</taxon>
        <taxon>Extremaceae</taxon>
        <taxon>Extremus</taxon>
    </lineage>
</organism>
<dbReference type="PANTHER" id="PTHR46112">
    <property type="entry name" value="AMINOPEPTIDASE"/>
    <property type="match status" value="1"/>
</dbReference>
<dbReference type="AlphaFoldDB" id="A0AAJ0G873"/>